<dbReference type="Gene3D" id="3.10.129.10">
    <property type="entry name" value="Hotdog Thioesterase"/>
    <property type="match status" value="1"/>
</dbReference>
<proteinExistence type="predicted"/>
<comment type="caution">
    <text evidence="2">The sequence shown here is derived from an EMBL/GenBank/DDBJ whole genome shotgun (WGS) entry which is preliminary data.</text>
</comment>
<keyword evidence="3" id="KW-1185">Reference proteome</keyword>
<name>A0AAW0BTN7_9AGAR</name>
<organism evidence="2 3">
    <name type="scientific">Paramarasmius palmivorus</name>
    <dbReference type="NCBI Taxonomy" id="297713"/>
    <lineage>
        <taxon>Eukaryota</taxon>
        <taxon>Fungi</taxon>
        <taxon>Dikarya</taxon>
        <taxon>Basidiomycota</taxon>
        <taxon>Agaricomycotina</taxon>
        <taxon>Agaricomycetes</taxon>
        <taxon>Agaricomycetidae</taxon>
        <taxon>Agaricales</taxon>
        <taxon>Marasmiineae</taxon>
        <taxon>Marasmiaceae</taxon>
        <taxon>Paramarasmius</taxon>
    </lineage>
</organism>
<dbReference type="Proteomes" id="UP001383192">
    <property type="component" value="Unassembled WGS sequence"/>
</dbReference>
<sequence length="151" mass="16365">MISSRSDISRISGNASDHVKAFLADPTTLEDVSGQSQLVRGFGYDIISRMVVTEVSLNKKQDEPLREEGRVVIKMKVEQGTKVVNVSLALNIAYHAPAGLGEDLRIVSTTLTVGGRAFSARTEMWSETHHRLVASGVHIKLTPSTPGVPKL</sequence>
<dbReference type="SUPFAM" id="SSF54637">
    <property type="entry name" value="Thioesterase/thiol ester dehydrase-isomerase"/>
    <property type="match status" value="1"/>
</dbReference>
<dbReference type="InterPro" id="IPR029069">
    <property type="entry name" value="HotDog_dom_sf"/>
</dbReference>
<reference evidence="2 3" key="1">
    <citation type="submission" date="2024-01" db="EMBL/GenBank/DDBJ databases">
        <title>A draft genome for a cacao thread blight-causing isolate of Paramarasmius palmivorus.</title>
        <authorList>
            <person name="Baruah I.K."/>
            <person name="Bukari Y."/>
            <person name="Amoako-Attah I."/>
            <person name="Meinhardt L.W."/>
            <person name="Bailey B.A."/>
            <person name="Cohen S.P."/>
        </authorList>
    </citation>
    <scope>NUCLEOTIDE SEQUENCE [LARGE SCALE GENOMIC DNA]</scope>
    <source>
        <strain evidence="2 3">GH-12</strain>
    </source>
</reference>
<protein>
    <recommendedName>
        <fullName evidence="1">Thioesterase domain-containing protein</fullName>
    </recommendedName>
</protein>
<gene>
    <name evidence="2" type="ORF">VNI00_014626</name>
</gene>
<evidence type="ECO:0000313" key="2">
    <source>
        <dbReference type="EMBL" id="KAK7029372.1"/>
    </source>
</evidence>
<dbReference type="Pfam" id="PF03061">
    <property type="entry name" value="4HBT"/>
    <property type="match status" value="1"/>
</dbReference>
<dbReference type="InterPro" id="IPR006683">
    <property type="entry name" value="Thioestr_dom"/>
</dbReference>
<dbReference type="AlphaFoldDB" id="A0AAW0BTN7"/>
<feature type="domain" description="Thioesterase" evidence="1">
    <location>
        <begin position="82"/>
        <end position="130"/>
    </location>
</feature>
<accession>A0AAW0BTN7</accession>
<evidence type="ECO:0000259" key="1">
    <source>
        <dbReference type="Pfam" id="PF03061"/>
    </source>
</evidence>
<evidence type="ECO:0000313" key="3">
    <source>
        <dbReference type="Proteomes" id="UP001383192"/>
    </source>
</evidence>
<dbReference type="EMBL" id="JAYKXP010000084">
    <property type="protein sequence ID" value="KAK7029372.1"/>
    <property type="molecule type" value="Genomic_DNA"/>
</dbReference>